<organism evidence="13 14">
    <name type="scientific">Kwoniella shandongensis</name>
    <dbReference type="NCBI Taxonomy" id="1734106"/>
    <lineage>
        <taxon>Eukaryota</taxon>
        <taxon>Fungi</taxon>
        <taxon>Dikarya</taxon>
        <taxon>Basidiomycota</taxon>
        <taxon>Agaricomycotina</taxon>
        <taxon>Tremellomycetes</taxon>
        <taxon>Tremellales</taxon>
        <taxon>Cryptococcaceae</taxon>
        <taxon>Kwoniella</taxon>
    </lineage>
</organism>
<comment type="similarity">
    <text evidence="1 10">Belongs to the SHE9 family.</text>
</comment>
<dbReference type="GeneID" id="43585952"/>
<dbReference type="Proteomes" id="UP000322225">
    <property type="component" value="Chromosome 6"/>
</dbReference>
<name>A0AAJ8LH85_9TREE</name>
<evidence type="ECO:0000256" key="5">
    <source>
        <dbReference type="ARBA" id="ARBA00022989"/>
    </source>
</evidence>
<evidence type="ECO:0000256" key="9">
    <source>
        <dbReference type="ARBA" id="ARBA00024807"/>
    </source>
</evidence>
<evidence type="ECO:0000256" key="2">
    <source>
        <dbReference type="ARBA" id="ARBA00022692"/>
    </source>
</evidence>
<protein>
    <recommendedName>
        <fullName evidence="10">Sensitive to high expression protein 9, mitochondrial</fullName>
    </recommendedName>
</protein>
<keyword evidence="14" id="KW-1185">Reference proteome</keyword>
<accession>A0AAJ8LH85</accession>
<dbReference type="GO" id="GO:0005743">
    <property type="term" value="C:mitochondrial inner membrane"/>
    <property type="evidence" value="ECO:0007669"/>
    <property type="project" value="UniProtKB-SubCell"/>
</dbReference>
<evidence type="ECO:0000256" key="1">
    <source>
        <dbReference type="ARBA" id="ARBA00007472"/>
    </source>
</evidence>
<evidence type="ECO:0000256" key="4">
    <source>
        <dbReference type="ARBA" id="ARBA00022946"/>
    </source>
</evidence>
<feature type="compositionally biased region" description="Basic and acidic residues" evidence="12">
    <location>
        <begin position="106"/>
        <end position="115"/>
    </location>
</feature>
<comment type="subunit">
    <text evidence="10">Homooligomer.</text>
</comment>
<proteinExistence type="inferred from homology"/>
<dbReference type="GO" id="GO:0007007">
    <property type="term" value="P:inner mitochondrial membrane organization"/>
    <property type="evidence" value="ECO:0007669"/>
    <property type="project" value="TreeGrafter"/>
</dbReference>
<feature type="region of interest" description="Disordered" evidence="12">
    <location>
        <begin position="99"/>
        <end position="190"/>
    </location>
</feature>
<keyword evidence="4 10" id="KW-0809">Transit peptide</keyword>
<evidence type="ECO:0000256" key="10">
    <source>
        <dbReference type="RuleBase" id="RU364128"/>
    </source>
</evidence>
<dbReference type="PANTHER" id="PTHR31961:SF3">
    <property type="entry name" value="SENSITIVE TO HIGH EXPRESSION PROTEIN 9, MITOCHONDRIAL"/>
    <property type="match status" value="1"/>
</dbReference>
<sequence>MFQGKRSRGASLRRNHRTLHSFHFDFVTVFAFARIFTPCDFSRILMALRHATSFFPYASASSSVTQFARPSFPCPCPRRLPRNNVSRLLRDPRLSYRLASTSSAVERQEEGERQWSPEPLPVPDNVPSSSISRSSQSGSQHSSAPNPTTSSTSSPPDSLPSSPSSGHFGIPNNPNSESSTASTGSSSGNASSRFALNSPIVTAITTKCITPEVRARLAEWSGTVMQHSRQVAQGAEKRLVDLGLKVNQMTGYQEVERLKALVFHKEDELQRLRETARATKAAYDEAVAARSAAQRDVNSLLERKHSWTDADVSRFTSLVRADHSSTHAVASTSVQLKESELAVDKAFSELMQTILQRYHEEQVWSDKIRSVSTWANLIGLALNLIIFVGAVAVVEPWKRRRLVERLEERMAGMMEKVDRRLGGVEGHLASVAAAGASHETYLRGSEVEQITGRSSPTASQEAFLADDVAVPSPELLLAPLSEPSTSPSSSLSSRPLLTKAITGLPAYLDVVAQPSQERDLAAAGLIGAALATAIMTLGRIMLSG</sequence>
<feature type="compositionally biased region" description="Low complexity" evidence="12">
    <location>
        <begin position="128"/>
        <end position="165"/>
    </location>
</feature>
<evidence type="ECO:0000313" key="13">
    <source>
        <dbReference type="EMBL" id="WWD19198.1"/>
    </source>
</evidence>
<reference evidence="13" key="1">
    <citation type="submission" date="2017-08" db="EMBL/GenBank/DDBJ databases">
        <authorList>
            <person name="Cuomo C."/>
            <person name="Billmyre B."/>
            <person name="Heitman J."/>
        </authorList>
    </citation>
    <scope>NUCLEOTIDE SEQUENCE</scope>
    <source>
        <strain evidence="13">CBS 12478</strain>
    </source>
</reference>
<comment type="function">
    <text evidence="9">Required for the maintenance of the structure of the mitochondrial inner membrane. Involved in mitochondrial morphology. Causes growth arrest when highly overexpressed.</text>
</comment>
<dbReference type="EMBL" id="CP144056">
    <property type="protein sequence ID" value="WWD19198.1"/>
    <property type="molecule type" value="Genomic_DNA"/>
</dbReference>
<feature type="transmembrane region" description="Helical" evidence="10">
    <location>
        <begin position="520"/>
        <end position="542"/>
    </location>
</feature>
<keyword evidence="7 10" id="KW-0496">Mitochondrion</keyword>
<evidence type="ECO:0000313" key="14">
    <source>
        <dbReference type="Proteomes" id="UP000322225"/>
    </source>
</evidence>
<gene>
    <name evidence="13" type="ORF">CI109_103656</name>
</gene>
<dbReference type="PANTHER" id="PTHR31961">
    <property type="entry name" value="SENSITIVE TO HIGH EXPRESSION PROTEIN 9, MITOCHONDRIAL"/>
    <property type="match status" value="1"/>
</dbReference>
<dbReference type="AlphaFoldDB" id="A0AAJ8LH85"/>
<reference evidence="13" key="2">
    <citation type="submission" date="2024-01" db="EMBL/GenBank/DDBJ databases">
        <title>Comparative genomics of Cryptococcus and Kwoniella reveals pathogenesis evolution and contrasting modes of karyotype evolution via chromosome fusion or intercentromeric recombination.</title>
        <authorList>
            <person name="Coelho M.A."/>
            <person name="David-Palma M."/>
            <person name="Shea T."/>
            <person name="Bowers K."/>
            <person name="McGinley-Smith S."/>
            <person name="Mohammad A.W."/>
            <person name="Gnirke A."/>
            <person name="Yurkov A.M."/>
            <person name="Nowrousian M."/>
            <person name="Sun S."/>
            <person name="Cuomo C.A."/>
            <person name="Heitman J."/>
        </authorList>
    </citation>
    <scope>NUCLEOTIDE SEQUENCE</scope>
    <source>
        <strain evidence="13">CBS 12478</strain>
    </source>
</reference>
<evidence type="ECO:0000256" key="11">
    <source>
        <dbReference type="SAM" id="Coils"/>
    </source>
</evidence>
<evidence type="ECO:0000256" key="7">
    <source>
        <dbReference type="ARBA" id="ARBA00023128"/>
    </source>
</evidence>
<evidence type="ECO:0000256" key="6">
    <source>
        <dbReference type="ARBA" id="ARBA00023054"/>
    </source>
</evidence>
<dbReference type="Pfam" id="PF05546">
    <property type="entry name" value="She9_MDM33"/>
    <property type="match status" value="1"/>
</dbReference>
<feature type="coiled-coil region" evidence="11">
    <location>
        <begin position="255"/>
        <end position="289"/>
    </location>
</feature>
<keyword evidence="2 10" id="KW-0812">Transmembrane</keyword>
<evidence type="ECO:0000256" key="8">
    <source>
        <dbReference type="ARBA" id="ARBA00023136"/>
    </source>
</evidence>
<evidence type="ECO:0000256" key="12">
    <source>
        <dbReference type="SAM" id="MobiDB-lite"/>
    </source>
</evidence>
<comment type="subcellular location">
    <subcellularLocation>
        <location evidence="10">Mitochondrion inner membrane</location>
        <topology evidence="10">Multi-pass membrane protein</topology>
    </subcellularLocation>
</comment>
<keyword evidence="6 11" id="KW-0175">Coiled coil</keyword>
<keyword evidence="8 10" id="KW-0472">Membrane</keyword>
<keyword evidence="3 10" id="KW-0999">Mitochondrion inner membrane</keyword>
<evidence type="ECO:0000256" key="3">
    <source>
        <dbReference type="ARBA" id="ARBA00022792"/>
    </source>
</evidence>
<keyword evidence="5 10" id="KW-1133">Transmembrane helix</keyword>
<dbReference type="InterPro" id="IPR008839">
    <property type="entry name" value="MDM33_fungi"/>
</dbReference>
<dbReference type="RefSeq" id="XP_031864007.2">
    <property type="nucleotide sequence ID" value="XM_032001844.2"/>
</dbReference>
<feature type="compositionally biased region" description="Low complexity" evidence="12">
    <location>
        <begin position="175"/>
        <end position="190"/>
    </location>
</feature>
<dbReference type="KEGG" id="ksn:43585952"/>
<feature type="transmembrane region" description="Helical" evidence="10">
    <location>
        <begin position="374"/>
        <end position="394"/>
    </location>
</feature>